<evidence type="ECO:0000313" key="9">
    <source>
        <dbReference type="EMBL" id="QIL51000.1"/>
    </source>
</evidence>
<dbReference type="InterPro" id="IPR036388">
    <property type="entry name" value="WH-like_DNA-bd_sf"/>
</dbReference>
<keyword evidence="5 6" id="KW-0963">Cytoplasm</keyword>
<evidence type="ECO:0000259" key="7">
    <source>
        <dbReference type="Pfam" id="PF02631"/>
    </source>
</evidence>
<dbReference type="PANTHER" id="PTHR33602">
    <property type="entry name" value="REGULATORY PROTEIN RECX FAMILY PROTEIN"/>
    <property type="match status" value="1"/>
</dbReference>
<dbReference type="EMBL" id="CP049888">
    <property type="protein sequence ID" value="QIL51000.1"/>
    <property type="molecule type" value="Genomic_DNA"/>
</dbReference>
<comment type="function">
    <text evidence="1 6">Modulates RecA activity.</text>
</comment>
<dbReference type="InterPro" id="IPR053924">
    <property type="entry name" value="RecX_HTH_2nd"/>
</dbReference>
<dbReference type="HAMAP" id="MF_01114">
    <property type="entry name" value="RecX"/>
    <property type="match status" value="1"/>
</dbReference>
<dbReference type="Pfam" id="PF02631">
    <property type="entry name" value="RecX_HTH2"/>
    <property type="match status" value="1"/>
</dbReference>
<dbReference type="GO" id="GO:0006282">
    <property type="term" value="P:regulation of DNA repair"/>
    <property type="evidence" value="ECO:0007669"/>
    <property type="project" value="UniProtKB-UniRule"/>
</dbReference>
<evidence type="ECO:0000256" key="1">
    <source>
        <dbReference type="ARBA" id="ARBA00003529"/>
    </source>
</evidence>
<comment type="similarity">
    <text evidence="3 6">Belongs to the RecX family.</text>
</comment>
<accession>A0A6G8B189</accession>
<dbReference type="AlphaFoldDB" id="A0A6G8B189"/>
<evidence type="ECO:0000256" key="6">
    <source>
        <dbReference type="HAMAP-Rule" id="MF_01114"/>
    </source>
</evidence>
<comment type="subcellular location">
    <subcellularLocation>
        <location evidence="2 6">Cytoplasm</location>
    </subcellularLocation>
</comment>
<dbReference type="InterPro" id="IPR053926">
    <property type="entry name" value="RecX_HTH_1st"/>
</dbReference>
<evidence type="ECO:0000256" key="3">
    <source>
        <dbReference type="ARBA" id="ARBA00009695"/>
    </source>
</evidence>
<sequence length="266" mass="31132">MTEVTRVTRTKKGDRYNIYLDHEFAFAVAEKILIQFNLFKGTQVEPELRTKIIAAEYNQKAYQKALTYAAGSLHSKQQVRTKLLQADFPAPVIDQAVARLEELGIIDDVQFANEYLAGQIRRGKLGPRSVKFNLQKYGIDQFVIEDLLVQYDETTENENLAQLIEPLFQKYRRESTFMADQKVSQKLYQNGFDQRAIKNAIQSFHATTPVDMEQLQENFERTIERVTQKYQAFTGWEYQSKVKAGMYRRGFDLRQVDQWLKSHRHD</sequence>
<dbReference type="Gene3D" id="1.10.10.10">
    <property type="entry name" value="Winged helix-like DNA-binding domain superfamily/Winged helix DNA-binding domain"/>
    <property type="match status" value="4"/>
</dbReference>
<protein>
    <recommendedName>
        <fullName evidence="4 6">Regulatory protein RecX</fullName>
    </recommendedName>
</protein>
<evidence type="ECO:0000313" key="10">
    <source>
        <dbReference type="Proteomes" id="UP000500741"/>
    </source>
</evidence>
<evidence type="ECO:0000256" key="2">
    <source>
        <dbReference type="ARBA" id="ARBA00004496"/>
    </source>
</evidence>
<dbReference type="GO" id="GO:0005737">
    <property type="term" value="C:cytoplasm"/>
    <property type="evidence" value="ECO:0007669"/>
    <property type="project" value="UniProtKB-SubCell"/>
</dbReference>
<reference evidence="9 10" key="1">
    <citation type="submission" date="2020-03" db="EMBL/GenBank/DDBJ databases">
        <title>Weissella sp. nov., isolated from Cybister lewisianus.</title>
        <authorList>
            <person name="Hyun D.-W."/>
            <person name="Bae J.-W."/>
        </authorList>
    </citation>
    <scope>NUCLEOTIDE SEQUENCE [LARGE SCALE GENOMIC DNA]</scope>
    <source>
        <strain evidence="9 10">HDW19</strain>
    </source>
</reference>
<dbReference type="Proteomes" id="UP000500741">
    <property type="component" value="Chromosome"/>
</dbReference>
<evidence type="ECO:0000256" key="5">
    <source>
        <dbReference type="ARBA" id="ARBA00022490"/>
    </source>
</evidence>
<feature type="domain" description="RecX second three-helical" evidence="7">
    <location>
        <begin position="107"/>
        <end position="148"/>
    </location>
</feature>
<dbReference type="InterPro" id="IPR003783">
    <property type="entry name" value="Regulatory_RecX"/>
</dbReference>
<gene>
    <name evidence="6" type="primary">recX</name>
    <name evidence="9" type="ORF">G7084_06620</name>
</gene>
<evidence type="ECO:0000259" key="8">
    <source>
        <dbReference type="Pfam" id="PF21982"/>
    </source>
</evidence>
<dbReference type="Pfam" id="PF21982">
    <property type="entry name" value="RecX_HTH1"/>
    <property type="match status" value="1"/>
</dbReference>
<keyword evidence="10" id="KW-1185">Reference proteome</keyword>
<organism evidence="9 10">
    <name type="scientific">Weissella coleopterorum</name>
    <dbReference type="NCBI Taxonomy" id="2714949"/>
    <lineage>
        <taxon>Bacteria</taxon>
        <taxon>Bacillati</taxon>
        <taxon>Bacillota</taxon>
        <taxon>Bacilli</taxon>
        <taxon>Lactobacillales</taxon>
        <taxon>Lactobacillaceae</taxon>
        <taxon>Weissella</taxon>
    </lineage>
</organism>
<dbReference type="RefSeq" id="WP_166011153.1">
    <property type="nucleotide sequence ID" value="NZ_CP049888.1"/>
</dbReference>
<proteinExistence type="inferred from homology"/>
<dbReference type="KEGG" id="wco:G7084_06620"/>
<dbReference type="PANTHER" id="PTHR33602:SF1">
    <property type="entry name" value="REGULATORY PROTEIN RECX FAMILY PROTEIN"/>
    <property type="match status" value="1"/>
</dbReference>
<feature type="domain" description="RecX first three-helical" evidence="8">
    <location>
        <begin position="61"/>
        <end position="100"/>
    </location>
</feature>
<evidence type="ECO:0000256" key="4">
    <source>
        <dbReference type="ARBA" id="ARBA00018111"/>
    </source>
</evidence>
<name>A0A6G8B189_9LACO</name>